<organism evidence="3 4">
    <name type="scientific">Lishizhenia tianjinensis</name>
    <dbReference type="NCBI Taxonomy" id="477690"/>
    <lineage>
        <taxon>Bacteria</taxon>
        <taxon>Pseudomonadati</taxon>
        <taxon>Bacteroidota</taxon>
        <taxon>Flavobacteriia</taxon>
        <taxon>Flavobacteriales</taxon>
        <taxon>Crocinitomicaceae</taxon>
        <taxon>Lishizhenia</taxon>
    </lineage>
</organism>
<keyword evidence="4" id="KW-1185">Reference proteome</keyword>
<dbReference type="PANTHER" id="PTHR11371">
    <property type="entry name" value="DEOXYRIBONUCLEASE"/>
    <property type="match status" value="1"/>
</dbReference>
<dbReference type="SMART" id="SM00476">
    <property type="entry name" value="DNaseIc"/>
    <property type="match status" value="1"/>
</dbReference>
<keyword evidence="2" id="KW-0378">Hydrolase</keyword>
<dbReference type="STRING" id="477690.SAMN05216474_2231"/>
<dbReference type="SUPFAM" id="SSF56219">
    <property type="entry name" value="DNase I-like"/>
    <property type="match status" value="1"/>
</dbReference>
<dbReference type="PANTHER" id="PTHR11371:SF31">
    <property type="entry name" value="EXTRACELLULAR NUCLEASE"/>
    <property type="match status" value="1"/>
</dbReference>
<keyword evidence="3" id="KW-0255">Endonuclease</keyword>
<dbReference type="CDD" id="cd10283">
    <property type="entry name" value="MnuA_DNase1-like"/>
    <property type="match status" value="1"/>
</dbReference>
<dbReference type="OrthoDB" id="5500612at2"/>
<accession>A0A1I7AMI1</accession>
<dbReference type="GO" id="GO:0004527">
    <property type="term" value="F:exonuclease activity"/>
    <property type="evidence" value="ECO:0007669"/>
    <property type="project" value="UniProtKB-KW"/>
</dbReference>
<reference evidence="3 4" key="1">
    <citation type="submission" date="2016-10" db="EMBL/GenBank/DDBJ databases">
        <authorList>
            <person name="de Groot N.N."/>
        </authorList>
    </citation>
    <scope>NUCLEOTIDE SEQUENCE [LARGE SCALE GENOMIC DNA]</scope>
    <source>
        <strain evidence="3 4">CGMCC 1.7005</strain>
    </source>
</reference>
<proteinExistence type="predicted"/>
<dbReference type="Proteomes" id="UP000236454">
    <property type="component" value="Unassembled WGS sequence"/>
</dbReference>
<dbReference type="GO" id="GO:0006308">
    <property type="term" value="P:DNA catabolic process"/>
    <property type="evidence" value="ECO:0007669"/>
    <property type="project" value="InterPro"/>
</dbReference>
<evidence type="ECO:0000313" key="3">
    <source>
        <dbReference type="EMBL" id="SFT76127.1"/>
    </source>
</evidence>
<evidence type="ECO:0000256" key="2">
    <source>
        <dbReference type="ARBA" id="ARBA00022801"/>
    </source>
</evidence>
<protein>
    <submittedName>
        <fullName evidence="3">Endonuclease/Exonuclease/phosphatase family protein</fullName>
    </submittedName>
</protein>
<keyword evidence="1" id="KW-0540">Nuclease</keyword>
<sequence>MKYFVRISIVLVVGFLLNTCAIRKVSSPFIRVETPVIYDSISVLSWNIQDLGQTKNEEELTRITAILKPHDLIAIQEVVAGEGGVDAVHRLMSILNNDSQQFQFALSEKTNSSSVYASERYVFIWRSNTLDLIGTPRLLPYLDEACDREPYQGVFTLTNGRDTFAISTFHAVSEKKKPELEVVHLLLIADSTKIQNLLICGDFNLDEDDVAWHPLYNKGFKNVLDDQPTSLKMRCKDGVYLNHEFDNFFWKGSEMKVKNGVVLDEVKTCDGLEGFRDLSDHLPIVTYLKFKVDLK</sequence>
<dbReference type="GO" id="GO:0004519">
    <property type="term" value="F:endonuclease activity"/>
    <property type="evidence" value="ECO:0007669"/>
    <property type="project" value="UniProtKB-KW"/>
</dbReference>
<dbReference type="InterPro" id="IPR036691">
    <property type="entry name" value="Endo/exonu/phosph_ase_sf"/>
</dbReference>
<dbReference type="GO" id="GO:0004536">
    <property type="term" value="F:DNA nuclease activity"/>
    <property type="evidence" value="ECO:0007669"/>
    <property type="project" value="InterPro"/>
</dbReference>
<evidence type="ECO:0000256" key="1">
    <source>
        <dbReference type="ARBA" id="ARBA00022722"/>
    </source>
</evidence>
<dbReference type="InterPro" id="IPR016202">
    <property type="entry name" value="DNase_I"/>
</dbReference>
<dbReference type="AlphaFoldDB" id="A0A1I7AMI1"/>
<keyword evidence="3" id="KW-0269">Exonuclease</keyword>
<dbReference type="Gene3D" id="3.60.10.10">
    <property type="entry name" value="Endonuclease/exonuclease/phosphatase"/>
    <property type="match status" value="1"/>
</dbReference>
<evidence type="ECO:0000313" key="4">
    <source>
        <dbReference type="Proteomes" id="UP000236454"/>
    </source>
</evidence>
<gene>
    <name evidence="3" type="ORF">SAMN05216474_2231</name>
</gene>
<dbReference type="RefSeq" id="WP_090249496.1">
    <property type="nucleotide sequence ID" value="NZ_FPAS01000003.1"/>
</dbReference>
<dbReference type="EMBL" id="FPAS01000003">
    <property type="protein sequence ID" value="SFT76127.1"/>
    <property type="molecule type" value="Genomic_DNA"/>
</dbReference>
<name>A0A1I7AMI1_9FLAO</name>